<name>A0AA88GJS9_NAELO</name>
<dbReference type="InterPro" id="IPR029063">
    <property type="entry name" value="SAM-dependent_MTases_sf"/>
</dbReference>
<dbReference type="Pfam" id="PF05971">
    <property type="entry name" value="Methyltransf_10"/>
    <property type="match status" value="1"/>
</dbReference>
<dbReference type="Proteomes" id="UP000816034">
    <property type="component" value="Unassembled WGS sequence"/>
</dbReference>
<accession>A0AA88GJS9</accession>
<dbReference type="GO" id="GO:0008168">
    <property type="term" value="F:methyltransferase activity"/>
    <property type="evidence" value="ECO:0007669"/>
    <property type="project" value="UniProtKB-KW"/>
</dbReference>
<organism evidence="3 4">
    <name type="scientific">Naegleria lovaniensis</name>
    <name type="common">Amoeba</name>
    <dbReference type="NCBI Taxonomy" id="51637"/>
    <lineage>
        <taxon>Eukaryota</taxon>
        <taxon>Discoba</taxon>
        <taxon>Heterolobosea</taxon>
        <taxon>Tetramitia</taxon>
        <taxon>Eutetramitia</taxon>
        <taxon>Vahlkampfiidae</taxon>
        <taxon>Naegleria</taxon>
    </lineage>
</organism>
<dbReference type="InterPro" id="IPR010286">
    <property type="entry name" value="METTL16/RlmF"/>
</dbReference>
<reference evidence="3 4" key="1">
    <citation type="journal article" date="2018" name="BMC Genomics">
        <title>The genome of Naegleria lovaniensis, the basis for a comparative approach to unravel pathogenicity factors of the human pathogenic amoeba N. fowleri.</title>
        <authorList>
            <person name="Liechti N."/>
            <person name="Schurch N."/>
            <person name="Bruggmann R."/>
            <person name="Wittwer M."/>
        </authorList>
    </citation>
    <scope>NUCLEOTIDE SEQUENCE [LARGE SCALE GENOMIC DNA]</scope>
    <source>
        <strain evidence="3 4">ATCC 30569</strain>
    </source>
</reference>
<gene>
    <name evidence="3" type="ORF">C9374_008717</name>
</gene>
<evidence type="ECO:0000313" key="3">
    <source>
        <dbReference type="EMBL" id="KAG2378095.1"/>
    </source>
</evidence>
<evidence type="ECO:0000313" key="4">
    <source>
        <dbReference type="Proteomes" id="UP000816034"/>
    </source>
</evidence>
<dbReference type="AlphaFoldDB" id="A0AA88GJS9"/>
<keyword evidence="4" id="KW-1185">Reference proteome</keyword>
<evidence type="ECO:0000256" key="2">
    <source>
        <dbReference type="ARBA" id="ARBA00022679"/>
    </source>
</evidence>
<dbReference type="GO" id="GO:0005634">
    <property type="term" value="C:nucleus"/>
    <property type="evidence" value="ECO:0007669"/>
    <property type="project" value="TreeGrafter"/>
</dbReference>
<dbReference type="Gene3D" id="3.40.50.150">
    <property type="entry name" value="Vaccinia Virus protein VP39"/>
    <property type="match status" value="1"/>
</dbReference>
<dbReference type="GO" id="GO:0070475">
    <property type="term" value="P:rRNA base methylation"/>
    <property type="evidence" value="ECO:0007669"/>
    <property type="project" value="TreeGrafter"/>
</dbReference>
<protein>
    <recommendedName>
        <fullName evidence="5">U6 small nuclear RNA (adenine-(43)-N(6))-methyltransferase</fullName>
    </recommendedName>
</protein>
<dbReference type="EMBL" id="PYSW02000035">
    <property type="protein sequence ID" value="KAG2378095.1"/>
    <property type="molecule type" value="Genomic_DNA"/>
</dbReference>
<evidence type="ECO:0000256" key="1">
    <source>
        <dbReference type="ARBA" id="ARBA00022603"/>
    </source>
</evidence>
<keyword evidence="1" id="KW-0489">Methyltransferase</keyword>
<dbReference type="GeneID" id="68101171"/>
<dbReference type="PANTHER" id="PTHR13393:SF0">
    <property type="entry name" value="RNA N6-ADENOSINE-METHYLTRANSFERASE METTL16"/>
    <property type="match status" value="1"/>
</dbReference>
<comment type="caution">
    <text evidence="3">The sequence shown here is derived from an EMBL/GenBank/DDBJ whole genome shotgun (WGS) entry which is preliminary data.</text>
</comment>
<dbReference type="RefSeq" id="XP_044545357.1">
    <property type="nucleotide sequence ID" value="XM_044698824.1"/>
</dbReference>
<dbReference type="PANTHER" id="PTHR13393">
    <property type="entry name" value="SAM-DEPENDENT METHYLTRANSFERASE"/>
    <property type="match status" value="1"/>
</dbReference>
<sequence length="508" mass="58129">MKQLCDQEDPNEKEEEEAVLLVPRKSKNQKSIPVGPYQNKIQKPSHAMLNRHRNSKYMLNTTPNFLQLAKEYPFFAQYVNEQGSLDWKNAEAVMNLTKVLLKHDFDIEWSLPLDHLCPPVTNRANYIHWLNDLLELEKSNETTMSTITTSTELDRPIVGIDVGTGASCIYPLLGHKMYQWKFIATDISEESLKIAHENIMKNNESFQQSVYLVHVDESSQDILKNILSNIESMPHEKPSWLRQLTRVDFTMCNPPFFDEDEPVNRNPKNDCRGNSNEMVTVGGEETFVKRMIEDSVFLMTHKHSMSIFENCWFSSMLGKKKTLQPLKEYIAQLNANEMKLLNSQRLIIFHTTEFVQGKTSRWGICWQFQKISSSSESSSTQIQTMNTTSSKAMVSSIAVQRDMYQTVTKGFATAGSLLNSIGNVLSKHKDFITIKSRDTLMAKIKGYLDQDTREAFEISIIQTQPKRFSVKTSYQGHGSGSATTSESVSVSFQRMYDVLSKQVFCHCV</sequence>
<dbReference type="SUPFAM" id="SSF53335">
    <property type="entry name" value="S-adenosyl-L-methionine-dependent methyltransferases"/>
    <property type="match status" value="1"/>
</dbReference>
<evidence type="ECO:0008006" key="5">
    <source>
        <dbReference type="Google" id="ProtNLM"/>
    </source>
</evidence>
<keyword evidence="2" id="KW-0808">Transferase</keyword>
<proteinExistence type="predicted"/>